<dbReference type="Pfam" id="PF07584">
    <property type="entry name" value="BatA"/>
    <property type="match status" value="1"/>
</dbReference>
<dbReference type="NCBIfam" id="TIGR02226">
    <property type="entry name" value="two_anch"/>
    <property type="match status" value="1"/>
</dbReference>
<evidence type="ECO:0000313" key="3">
    <source>
        <dbReference type="EMBL" id="MFD1872310.1"/>
    </source>
</evidence>
<dbReference type="InterPro" id="IPR024163">
    <property type="entry name" value="Aerotolerance_reg_N"/>
</dbReference>
<feature type="transmembrane region" description="Helical" evidence="1">
    <location>
        <begin position="56"/>
        <end position="78"/>
    </location>
</feature>
<evidence type="ECO:0000259" key="2">
    <source>
        <dbReference type="Pfam" id="PF07584"/>
    </source>
</evidence>
<organism evidence="3 4">
    <name type="scientific">Hymenobacter bucti</name>
    <dbReference type="NCBI Taxonomy" id="1844114"/>
    <lineage>
        <taxon>Bacteria</taxon>
        <taxon>Pseudomonadati</taxon>
        <taxon>Bacteroidota</taxon>
        <taxon>Cytophagia</taxon>
        <taxon>Cytophagales</taxon>
        <taxon>Hymenobacteraceae</taxon>
        <taxon>Hymenobacter</taxon>
    </lineage>
</organism>
<reference evidence="4" key="1">
    <citation type="journal article" date="2019" name="Int. J. Syst. Evol. Microbiol.">
        <title>The Global Catalogue of Microorganisms (GCM) 10K type strain sequencing project: providing services to taxonomists for standard genome sequencing and annotation.</title>
        <authorList>
            <consortium name="The Broad Institute Genomics Platform"/>
            <consortium name="The Broad Institute Genome Sequencing Center for Infectious Disease"/>
            <person name="Wu L."/>
            <person name="Ma J."/>
        </authorList>
    </citation>
    <scope>NUCLEOTIDE SEQUENCE [LARGE SCALE GENOMIC DNA]</scope>
    <source>
        <strain evidence="4">CGMCC 1.15795</strain>
    </source>
</reference>
<keyword evidence="1" id="KW-1133">Transmembrane helix</keyword>
<name>A0ABW4QSA4_9BACT</name>
<dbReference type="RefSeq" id="WP_382312707.1">
    <property type="nucleotide sequence ID" value="NZ_JBHUFD010000002.1"/>
</dbReference>
<dbReference type="Proteomes" id="UP001597197">
    <property type="component" value="Unassembled WGS sequence"/>
</dbReference>
<dbReference type="EMBL" id="JBHUFD010000002">
    <property type="protein sequence ID" value="MFD1872310.1"/>
    <property type="molecule type" value="Genomic_DNA"/>
</dbReference>
<keyword evidence="4" id="KW-1185">Reference proteome</keyword>
<gene>
    <name evidence="3" type="ORF">ACFSDX_07720</name>
</gene>
<protein>
    <submittedName>
        <fullName evidence="3">BatA domain-containing protein</fullName>
    </submittedName>
</protein>
<keyword evidence="1" id="KW-0472">Membrane</keyword>
<keyword evidence="1" id="KW-0812">Transmembrane</keyword>
<feature type="domain" description="Aerotolerance regulator N-terminal" evidence="2">
    <location>
        <begin position="1"/>
        <end position="76"/>
    </location>
</feature>
<dbReference type="InterPro" id="IPR011933">
    <property type="entry name" value="Double_TM_dom"/>
</dbReference>
<proteinExistence type="predicted"/>
<accession>A0ABW4QSA4</accession>
<evidence type="ECO:0000313" key="4">
    <source>
        <dbReference type="Proteomes" id="UP001597197"/>
    </source>
</evidence>
<comment type="caution">
    <text evidence="3">The sequence shown here is derived from an EMBL/GenBank/DDBJ whole genome shotgun (WGS) entry which is preliminary data.</text>
</comment>
<dbReference type="PANTHER" id="PTHR37464:SF1">
    <property type="entry name" value="BLL2463 PROTEIN"/>
    <property type="match status" value="1"/>
</dbReference>
<feature type="transmembrane region" description="Helical" evidence="1">
    <location>
        <begin position="6"/>
        <end position="24"/>
    </location>
</feature>
<dbReference type="PANTHER" id="PTHR37464">
    <property type="entry name" value="BLL2463 PROTEIN"/>
    <property type="match status" value="1"/>
</dbReference>
<sequence>MHFLYPIFSWGLLALAIPIIIHLLQLRRPQRVLFTNTGFIKSVELTTVRRRRLQELIVLLTRVLAVLFLVLIFCQPFIPAESIEPAVGQAVAVLVDNSPSMQVPAMQQGTLLQEAIMSAQLLGKTYGNIGHFDLLKQRGGRLNEVAYKAKLGEMQLAAGKTAWDNFGAYQSTLGGNGQPLYIFSDFQKSAAGSTFLKELPTHSNVVLVPQIGRGTGNIYVDSVWLDDAFVRARVNLGLHIRLRNGGVEQIADCPVKVLLGQRQVAAFRASVAAGQTATTVVQVQLPDTKLALGRVVTEDAPVTFDNTYYFTLQPAASIRVVEIGSAPLAQQAYANEPLFAYSFAKPQELNYSKLQQANLVLVSELPQIDSGLRQALAQVTKRGGSVVIVPAGKTLGRDAYHQLFQALGLGGEQWVGAAATAPVLQEVALPSRNTPFFKDVFGAQPRQVAMPQAAPVLSWGRNGTDILRLRGGDSYLTEFASGSGKVFVFAAPFDRAYSDFTAHALFVPVLYRLAMLSYDSNQQPAYRLTAPSVALVLPRVTGSVVETKGEPGIRLVRDSAVFVPTQRAQGADVQLSIPAEMSTPGFYEVQQRGKSVTTLAFNADRHESELAAYSVAELRALLGPNHPNVRVLDGGQSEAVARYRAEQTGHPLWRYCLLLALACLFAEGMLLRFGRPKPTVLPRAVAA</sequence>
<evidence type="ECO:0000256" key="1">
    <source>
        <dbReference type="SAM" id="Phobius"/>
    </source>
</evidence>